<dbReference type="Proteomes" id="UP000178587">
    <property type="component" value="Unassembled WGS sequence"/>
</dbReference>
<evidence type="ECO:0000313" key="2">
    <source>
        <dbReference type="Proteomes" id="UP000178587"/>
    </source>
</evidence>
<gene>
    <name evidence="1" type="ORF">A3A34_03355</name>
</gene>
<dbReference type="AlphaFoldDB" id="A0A1F6EI23"/>
<proteinExistence type="predicted"/>
<dbReference type="EMBL" id="MFLU01000022">
    <property type="protein sequence ID" value="OGG73291.1"/>
    <property type="molecule type" value="Genomic_DNA"/>
</dbReference>
<name>A0A1F6EI23_9BACT</name>
<protein>
    <submittedName>
        <fullName evidence="1">Uncharacterized protein</fullName>
    </submittedName>
</protein>
<organism evidence="1 2">
    <name type="scientific">Candidatus Kaiserbacteria bacterium RIFCSPLOWO2_01_FULL_50_24</name>
    <dbReference type="NCBI Taxonomy" id="1798507"/>
    <lineage>
        <taxon>Bacteria</taxon>
        <taxon>Candidatus Kaiseribacteriota</taxon>
    </lineage>
</organism>
<comment type="caution">
    <text evidence="1">The sequence shown here is derived from an EMBL/GenBank/DDBJ whole genome shotgun (WGS) entry which is preliminary data.</text>
</comment>
<reference evidence="1 2" key="1">
    <citation type="journal article" date="2016" name="Nat. Commun.">
        <title>Thousands of microbial genomes shed light on interconnected biogeochemical processes in an aquifer system.</title>
        <authorList>
            <person name="Anantharaman K."/>
            <person name="Brown C.T."/>
            <person name="Hug L.A."/>
            <person name="Sharon I."/>
            <person name="Castelle C.J."/>
            <person name="Probst A.J."/>
            <person name="Thomas B.C."/>
            <person name="Singh A."/>
            <person name="Wilkins M.J."/>
            <person name="Karaoz U."/>
            <person name="Brodie E.L."/>
            <person name="Williams K.H."/>
            <person name="Hubbard S.S."/>
            <person name="Banfield J.F."/>
        </authorList>
    </citation>
    <scope>NUCLEOTIDE SEQUENCE [LARGE SCALE GENOMIC DNA]</scope>
</reference>
<accession>A0A1F6EI23</accession>
<evidence type="ECO:0000313" key="1">
    <source>
        <dbReference type="EMBL" id="OGG73291.1"/>
    </source>
</evidence>
<sequence length="245" mass="26842">MMVSEYPLAGRDAGAQTEEAASKKEMPTVLVIVSDTAYPSAGLAVSHIKKVFARMGYAESSVVSVPMFSDDGRHTTVPLAKCGEWFKLFFEGAEEYIATHGKDYQTCVFVAFVPVSGEFEEQLPVANRGCTVCVGIFVDQAVNRKWLYMNVLLPVSAVSHERILFYPVAPGIPARRELDLYPIVMHNLGLIQQAVVEAYLATKKTDIPVADISSCSQQTLEVMQHIHTGLENACDTLPFSSTSVM</sequence>